<dbReference type="PANTHER" id="PTHR33164">
    <property type="entry name" value="TRANSCRIPTIONAL REGULATOR, MARR FAMILY"/>
    <property type="match status" value="1"/>
</dbReference>
<dbReference type="InterPro" id="IPR036388">
    <property type="entry name" value="WH-like_DNA-bd_sf"/>
</dbReference>
<dbReference type="InterPro" id="IPR000835">
    <property type="entry name" value="HTH_MarR-typ"/>
</dbReference>
<dbReference type="RefSeq" id="WP_343891506.1">
    <property type="nucleotide sequence ID" value="NZ_BAAAEH010000045.1"/>
</dbReference>
<evidence type="ECO:0000313" key="2">
    <source>
        <dbReference type="EMBL" id="MEN2793489.1"/>
    </source>
</evidence>
<dbReference type="PANTHER" id="PTHR33164:SF57">
    <property type="entry name" value="MARR-FAMILY TRANSCRIPTIONAL REGULATOR"/>
    <property type="match status" value="1"/>
</dbReference>
<comment type="caution">
    <text evidence="2">The sequence shown here is derived from an EMBL/GenBank/DDBJ whole genome shotgun (WGS) entry which is preliminary data.</text>
</comment>
<feature type="domain" description="HTH marR-type" evidence="1">
    <location>
        <begin position="5"/>
        <end position="143"/>
    </location>
</feature>
<dbReference type="InterPro" id="IPR036390">
    <property type="entry name" value="WH_DNA-bd_sf"/>
</dbReference>
<keyword evidence="3" id="KW-1185">Reference proteome</keyword>
<dbReference type="SMART" id="SM00347">
    <property type="entry name" value="HTH_MARR"/>
    <property type="match status" value="1"/>
</dbReference>
<organism evidence="2 3">
    <name type="scientific">Sphingomonas oligophenolica</name>
    <dbReference type="NCBI Taxonomy" id="301154"/>
    <lineage>
        <taxon>Bacteria</taxon>
        <taxon>Pseudomonadati</taxon>
        <taxon>Pseudomonadota</taxon>
        <taxon>Alphaproteobacteria</taxon>
        <taxon>Sphingomonadales</taxon>
        <taxon>Sphingomonadaceae</taxon>
        <taxon>Sphingomonas</taxon>
    </lineage>
</organism>
<dbReference type="PROSITE" id="PS50995">
    <property type="entry name" value="HTH_MARR_2"/>
    <property type="match status" value="1"/>
</dbReference>
<dbReference type="PRINTS" id="PR00598">
    <property type="entry name" value="HTHMARR"/>
</dbReference>
<reference evidence="2 3" key="1">
    <citation type="submission" date="2024-05" db="EMBL/GenBank/DDBJ databases">
        <authorList>
            <person name="Liu Q."/>
            <person name="Xin Y.-H."/>
        </authorList>
    </citation>
    <scope>NUCLEOTIDE SEQUENCE [LARGE SCALE GENOMIC DNA]</scope>
    <source>
        <strain evidence="2 3">CGMCC 1.10181</strain>
    </source>
</reference>
<dbReference type="SUPFAM" id="SSF46785">
    <property type="entry name" value="Winged helix' DNA-binding domain"/>
    <property type="match status" value="1"/>
</dbReference>
<dbReference type="Pfam" id="PF12802">
    <property type="entry name" value="MarR_2"/>
    <property type="match status" value="1"/>
</dbReference>
<proteinExistence type="predicted"/>
<dbReference type="EMBL" id="JBDIME010000051">
    <property type="protein sequence ID" value="MEN2793489.1"/>
    <property type="molecule type" value="Genomic_DNA"/>
</dbReference>
<gene>
    <name evidence="2" type="ORF">ABC974_27980</name>
</gene>
<dbReference type="Gene3D" id="1.10.10.10">
    <property type="entry name" value="Winged helix-like DNA-binding domain superfamily/Winged helix DNA-binding domain"/>
    <property type="match status" value="1"/>
</dbReference>
<protein>
    <submittedName>
        <fullName evidence="2">MarR family winged helix-turn-helix transcriptional regulator</fullName>
    </submittedName>
</protein>
<sequence length="164" mass="18286">MKAADDRLGEIADRTGYQLRRVDMISMEALQDEMSKLGVPAGRATALAYIGLHPGCDQTELGNVLGINRASTMAAVNNLVAIGVVERRPGRDRRSNALHLTEAGHRLRAEVVQLTADHEEWLFAPLTSDERTEFRRLLLKLRQAHCSAEPRLPASRRALLRRVK</sequence>
<accession>A0ABU9YCF0</accession>
<dbReference type="Proteomes" id="UP001419910">
    <property type="component" value="Unassembled WGS sequence"/>
</dbReference>
<evidence type="ECO:0000259" key="1">
    <source>
        <dbReference type="PROSITE" id="PS50995"/>
    </source>
</evidence>
<name>A0ABU9YCF0_9SPHN</name>
<evidence type="ECO:0000313" key="3">
    <source>
        <dbReference type="Proteomes" id="UP001419910"/>
    </source>
</evidence>
<dbReference type="InterPro" id="IPR039422">
    <property type="entry name" value="MarR/SlyA-like"/>
</dbReference>